<accession>A0A9W7ESP0</accession>
<reference evidence="2" key="1">
    <citation type="journal article" date="2023" name="Commun. Biol.">
        <title>Genome analysis of Parmales, the sister group of diatoms, reveals the evolutionary specialization of diatoms from phago-mixotrophs to photoautotrophs.</title>
        <authorList>
            <person name="Ban H."/>
            <person name="Sato S."/>
            <person name="Yoshikawa S."/>
            <person name="Yamada K."/>
            <person name="Nakamura Y."/>
            <person name="Ichinomiya M."/>
            <person name="Sato N."/>
            <person name="Blanc-Mathieu R."/>
            <person name="Endo H."/>
            <person name="Kuwata A."/>
            <person name="Ogata H."/>
        </authorList>
    </citation>
    <scope>NUCLEOTIDE SEQUENCE [LARGE SCALE GENOMIC DNA]</scope>
</reference>
<dbReference type="Proteomes" id="UP001162640">
    <property type="component" value="Unassembled WGS sequence"/>
</dbReference>
<evidence type="ECO:0000313" key="1">
    <source>
        <dbReference type="EMBL" id="GMH88445.1"/>
    </source>
</evidence>
<name>A0A9W7ESP0_9STRA</name>
<sequence>MLVAVYICTSGTNVGKILDNRNHDECPCFNNLIDTHAGELKSTLAKCIEGQMEKLEDKTGYTMKELEKIKKWCNGINGDKVEKEGIKVAKGLGLSD</sequence>
<comment type="caution">
    <text evidence="1">The sequence shown here is derived from an EMBL/GenBank/DDBJ whole genome shotgun (WGS) entry which is preliminary data.</text>
</comment>
<dbReference type="EMBL" id="BLQM01000412">
    <property type="protein sequence ID" value="GMH88445.1"/>
    <property type="molecule type" value="Genomic_DNA"/>
</dbReference>
<evidence type="ECO:0000313" key="2">
    <source>
        <dbReference type="Proteomes" id="UP001162640"/>
    </source>
</evidence>
<dbReference type="AlphaFoldDB" id="A0A9W7ESP0"/>
<gene>
    <name evidence="1" type="ORF">TL16_g11161</name>
</gene>
<protein>
    <submittedName>
        <fullName evidence="1">Uncharacterized protein</fullName>
    </submittedName>
</protein>
<proteinExistence type="predicted"/>
<organism evidence="1 2">
    <name type="scientific">Triparma laevis f. inornata</name>
    <dbReference type="NCBI Taxonomy" id="1714386"/>
    <lineage>
        <taxon>Eukaryota</taxon>
        <taxon>Sar</taxon>
        <taxon>Stramenopiles</taxon>
        <taxon>Ochrophyta</taxon>
        <taxon>Bolidophyceae</taxon>
        <taxon>Parmales</taxon>
        <taxon>Triparmaceae</taxon>
        <taxon>Triparma</taxon>
    </lineage>
</organism>